<keyword evidence="2" id="KW-1185">Reference proteome</keyword>
<dbReference type="Proteomes" id="UP000768646">
    <property type="component" value="Unassembled WGS sequence"/>
</dbReference>
<gene>
    <name evidence="1" type="ORF">PORY_000096</name>
</gene>
<dbReference type="EMBL" id="JABTEG010000001">
    <property type="protein sequence ID" value="KAG4306108.1"/>
    <property type="molecule type" value="Genomic_DNA"/>
</dbReference>
<sequence>MDALYEWNNEFMTEHLTYPPLSLIDDVINTINTLLYEAVGAIEQYMHHLPPSTISVQEIDQGVHQIETFLENIVDRNFDAFELYALRNIFMVPENIRGWMRLEHQMGVDFSKSEQDLEDIQSEISLVKNKIYMVIFVSFNVFVYLLVQAYKVLDVLENENALNESILERLRSSTKQFAFLSDISKAHDVKPLPETTDFLVNQTLALQSLLTSLRSLGLAYDEKPLSSSERECYIEKSILRHFSTFSDDDCDSVDSMDSRNLVHRFSNLE</sequence>
<proteinExistence type="predicted"/>
<reference evidence="1 2" key="1">
    <citation type="journal article" date="2021" name="Commun. Biol.">
        <title>Genomic insights into the host specific adaptation of the Pneumocystis genus.</title>
        <authorList>
            <person name="Cisse O.H."/>
            <person name="Ma L."/>
            <person name="Dekker J.P."/>
            <person name="Khil P.P."/>
            <person name="Youn J.-H."/>
            <person name="Brenchley J.M."/>
            <person name="Blair R."/>
            <person name="Pahar B."/>
            <person name="Chabe M."/>
            <person name="Van Rompay K.K.A."/>
            <person name="Keesler R."/>
            <person name="Sukura A."/>
            <person name="Hirsch V."/>
            <person name="Kutty G."/>
            <person name="Liu Y."/>
            <person name="Peng L."/>
            <person name="Chen J."/>
            <person name="Song J."/>
            <person name="Weissenbacher-Lang C."/>
            <person name="Xu J."/>
            <person name="Upham N.S."/>
            <person name="Stajich J.E."/>
            <person name="Cuomo C.A."/>
            <person name="Cushion M.T."/>
            <person name="Kovacs J.A."/>
        </authorList>
    </citation>
    <scope>NUCLEOTIDE SEQUENCE [LARGE SCALE GENOMIC DNA]</scope>
    <source>
        <strain evidence="1 2">RABM</strain>
    </source>
</reference>
<protein>
    <submittedName>
        <fullName evidence="1">Uncharacterized protein</fullName>
    </submittedName>
</protein>
<accession>A0ACB7CGB7</accession>
<evidence type="ECO:0000313" key="2">
    <source>
        <dbReference type="Proteomes" id="UP000768646"/>
    </source>
</evidence>
<evidence type="ECO:0000313" key="1">
    <source>
        <dbReference type="EMBL" id="KAG4306108.1"/>
    </source>
</evidence>
<organism evidence="1 2">
    <name type="scientific">Pneumocystis oryctolagi</name>
    <dbReference type="NCBI Taxonomy" id="42067"/>
    <lineage>
        <taxon>Eukaryota</taxon>
        <taxon>Fungi</taxon>
        <taxon>Dikarya</taxon>
        <taxon>Ascomycota</taxon>
        <taxon>Taphrinomycotina</taxon>
        <taxon>Pneumocystomycetes</taxon>
        <taxon>Pneumocystaceae</taxon>
        <taxon>Pneumocystis</taxon>
    </lineage>
</organism>
<name>A0ACB7CGB7_9ASCO</name>
<comment type="caution">
    <text evidence="1">The sequence shown here is derived from an EMBL/GenBank/DDBJ whole genome shotgun (WGS) entry which is preliminary data.</text>
</comment>